<comment type="similarity">
    <text evidence="1">Belongs to the UPF0045 family.</text>
</comment>
<dbReference type="Proteomes" id="UP000742024">
    <property type="component" value="Unassembled WGS sequence"/>
</dbReference>
<feature type="region of interest" description="Disordered" evidence="2">
    <location>
        <begin position="87"/>
        <end position="112"/>
    </location>
</feature>
<name>A0A9P7SNZ3_9HYPO</name>
<dbReference type="SUPFAM" id="SSF89957">
    <property type="entry name" value="MTH1187/YkoF-like"/>
    <property type="match status" value="1"/>
</dbReference>
<comment type="caution">
    <text evidence="4">The sequence shown here is derived from an EMBL/GenBank/DDBJ whole genome shotgun (WGS) entry which is preliminary data.</text>
</comment>
<dbReference type="AlphaFoldDB" id="A0A9P7SNZ3"/>
<keyword evidence="6" id="KW-1185">Reference proteome</keyword>
<feature type="domain" description="Thiamine-binding protein" evidence="3">
    <location>
        <begin position="14"/>
        <end position="105"/>
    </location>
</feature>
<dbReference type="OrthoDB" id="5587367at2759"/>
<dbReference type="EMBL" id="SRPS01000215">
    <property type="protein sequence ID" value="KAG5962673.1"/>
    <property type="molecule type" value="Genomic_DNA"/>
</dbReference>
<evidence type="ECO:0000259" key="3">
    <source>
        <dbReference type="Pfam" id="PF01910"/>
    </source>
</evidence>
<protein>
    <recommendedName>
        <fullName evidence="3">Thiamine-binding protein domain-containing protein</fullName>
    </recommendedName>
</protein>
<evidence type="ECO:0000256" key="2">
    <source>
        <dbReference type="SAM" id="MobiDB-lite"/>
    </source>
</evidence>
<sequence length="112" mass="12042">MDYNALPVPQACYADFCLIPVGTNKVSVADEIAQVQRVLQASGLKYTLHSAGTTVEGSWMDVMAVIGKAHAVVHEGGVVRVQSSMRVGTRTDKAQTAEDKVKRVQDLLKPST</sequence>
<dbReference type="NCBIfam" id="TIGR00106">
    <property type="entry name" value="MTH1187 family thiamine-binding protein"/>
    <property type="match status" value="1"/>
</dbReference>
<dbReference type="PANTHER" id="PTHR33777:SF1">
    <property type="entry name" value="UPF0045 PROTEIN ECM15"/>
    <property type="match status" value="1"/>
</dbReference>
<dbReference type="InterPro" id="IPR002767">
    <property type="entry name" value="Thiamine_BP"/>
</dbReference>
<dbReference type="Pfam" id="PF01910">
    <property type="entry name" value="Thiamine_BP"/>
    <property type="match status" value="1"/>
</dbReference>
<dbReference type="GO" id="GO:0005829">
    <property type="term" value="C:cytosol"/>
    <property type="evidence" value="ECO:0007669"/>
    <property type="project" value="TreeGrafter"/>
</dbReference>
<evidence type="ECO:0000313" key="6">
    <source>
        <dbReference type="Proteomes" id="UP000742024"/>
    </source>
</evidence>
<accession>A0A9P7SNZ3</accession>
<dbReference type="Proteomes" id="UP000784919">
    <property type="component" value="Unassembled WGS sequence"/>
</dbReference>
<dbReference type="PANTHER" id="PTHR33777">
    <property type="entry name" value="UPF0045 PROTEIN ECM15"/>
    <property type="match status" value="1"/>
</dbReference>
<organism evidence="4 7">
    <name type="scientific">Claviceps arundinis</name>
    <dbReference type="NCBI Taxonomy" id="1623583"/>
    <lineage>
        <taxon>Eukaryota</taxon>
        <taxon>Fungi</taxon>
        <taxon>Dikarya</taxon>
        <taxon>Ascomycota</taxon>
        <taxon>Pezizomycotina</taxon>
        <taxon>Sordariomycetes</taxon>
        <taxon>Hypocreomycetidae</taxon>
        <taxon>Hypocreales</taxon>
        <taxon>Clavicipitaceae</taxon>
        <taxon>Claviceps</taxon>
    </lineage>
</organism>
<dbReference type="InterPro" id="IPR029756">
    <property type="entry name" value="MTH1187/YkoF-like"/>
</dbReference>
<evidence type="ECO:0000313" key="4">
    <source>
        <dbReference type="EMBL" id="KAG5962673.1"/>
    </source>
</evidence>
<gene>
    <name evidence="4" type="ORF">E4U56_003271</name>
    <name evidence="5" type="ORF">E4U57_002508</name>
</gene>
<evidence type="ECO:0000313" key="7">
    <source>
        <dbReference type="Proteomes" id="UP000784919"/>
    </source>
</evidence>
<reference evidence="4 6" key="1">
    <citation type="journal article" date="2020" name="bioRxiv">
        <title>Whole genome comparisons of ergot fungi reveals the divergence and evolution of species within the genus Claviceps are the result of varying mechanisms driving genome evolution and host range expansion.</title>
        <authorList>
            <person name="Wyka S.A."/>
            <person name="Mondo S.J."/>
            <person name="Liu M."/>
            <person name="Dettman J."/>
            <person name="Nalam V."/>
            <person name="Broders K.D."/>
        </authorList>
    </citation>
    <scope>NUCLEOTIDE SEQUENCE</scope>
    <source>
        <strain evidence="4">CCC 1102</strain>
        <strain evidence="5 6">LM583</strain>
    </source>
</reference>
<feature type="compositionally biased region" description="Basic and acidic residues" evidence="2">
    <location>
        <begin position="89"/>
        <end position="106"/>
    </location>
</feature>
<evidence type="ECO:0000256" key="1">
    <source>
        <dbReference type="ARBA" id="ARBA00010272"/>
    </source>
</evidence>
<dbReference type="InterPro" id="IPR051614">
    <property type="entry name" value="UPF0045_domain"/>
</dbReference>
<dbReference type="Gene3D" id="3.30.70.930">
    <property type="match status" value="1"/>
</dbReference>
<dbReference type="EMBL" id="SRPR01000020">
    <property type="protein sequence ID" value="KAG5966444.1"/>
    <property type="molecule type" value="Genomic_DNA"/>
</dbReference>
<proteinExistence type="inferred from homology"/>
<evidence type="ECO:0000313" key="5">
    <source>
        <dbReference type="EMBL" id="KAG5966444.1"/>
    </source>
</evidence>